<sequence>MIRIRMHLPMLTRLTALGLALLLGACAGKVEVEGDIPKPLVDQKNLTVAVVNNTRFQTFQYEEKSKDRLQWTIGTGGAQQKLLTTLLDAMFSQTTYIENLPEAGEKVNADIILLPKVIDFQYAMPKETKVNIFEVWIKYSIQVYNNQGALIADWVMPAYGKTPTAFLKSEDDALNQAVMMALRDAGASFITGFDRVPEIKAWLEQRPAPTKAVPSTEEKPLDFDEEAAQ</sequence>
<evidence type="ECO:0000256" key="1">
    <source>
        <dbReference type="SAM" id="MobiDB-lite"/>
    </source>
</evidence>
<evidence type="ECO:0008006" key="5">
    <source>
        <dbReference type="Google" id="ProtNLM"/>
    </source>
</evidence>
<protein>
    <recommendedName>
        <fullName evidence="5">DUF4136 domain-containing protein</fullName>
    </recommendedName>
</protein>
<evidence type="ECO:0000256" key="2">
    <source>
        <dbReference type="SAM" id="SignalP"/>
    </source>
</evidence>
<gene>
    <name evidence="3" type="ORF">ACFOX3_10505</name>
</gene>
<keyword evidence="4" id="KW-1185">Reference proteome</keyword>
<name>A0ABV8V4H6_9GAMM</name>
<dbReference type="PROSITE" id="PS51257">
    <property type="entry name" value="PROKAR_LIPOPROTEIN"/>
    <property type="match status" value="1"/>
</dbReference>
<keyword evidence="2" id="KW-0732">Signal</keyword>
<feature type="region of interest" description="Disordered" evidence="1">
    <location>
        <begin position="206"/>
        <end position="229"/>
    </location>
</feature>
<evidence type="ECO:0000313" key="3">
    <source>
        <dbReference type="EMBL" id="MFC4362737.1"/>
    </source>
</evidence>
<reference evidence="4" key="1">
    <citation type="journal article" date="2019" name="Int. J. Syst. Evol. Microbiol.">
        <title>The Global Catalogue of Microorganisms (GCM) 10K type strain sequencing project: providing services to taxonomists for standard genome sequencing and annotation.</title>
        <authorList>
            <consortium name="The Broad Institute Genomics Platform"/>
            <consortium name="The Broad Institute Genome Sequencing Center for Infectious Disease"/>
            <person name="Wu L."/>
            <person name="Ma J."/>
        </authorList>
    </citation>
    <scope>NUCLEOTIDE SEQUENCE [LARGE SCALE GENOMIC DNA]</scope>
    <source>
        <strain evidence="4">CECT 8570</strain>
    </source>
</reference>
<feature type="signal peptide" evidence="2">
    <location>
        <begin position="1"/>
        <end position="27"/>
    </location>
</feature>
<comment type="caution">
    <text evidence="3">The sequence shown here is derived from an EMBL/GenBank/DDBJ whole genome shotgun (WGS) entry which is preliminary data.</text>
</comment>
<accession>A0ABV8V4H6</accession>
<dbReference type="RefSeq" id="WP_290264299.1">
    <property type="nucleotide sequence ID" value="NZ_JAUFQG010000006.1"/>
</dbReference>
<organism evidence="3 4">
    <name type="scientific">Simiduia curdlanivorans</name>
    <dbReference type="NCBI Taxonomy" id="1492769"/>
    <lineage>
        <taxon>Bacteria</taxon>
        <taxon>Pseudomonadati</taxon>
        <taxon>Pseudomonadota</taxon>
        <taxon>Gammaproteobacteria</taxon>
        <taxon>Cellvibrionales</taxon>
        <taxon>Cellvibrionaceae</taxon>
        <taxon>Simiduia</taxon>
    </lineage>
</organism>
<feature type="chain" id="PRO_5045691880" description="DUF4136 domain-containing protein" evidence="2">
    <location>
        <begin position="28"/>
        <end position="229"/>
    </location>
</feature>
<dbReference type="Proteomes" id="UP001595840">
    <property type="component" value="Unassembled WGS sequence"/>
</dbReference>
<dbReference type="EMBL" id="JBHSCX010000009">
    <property type="protein sequence ID" value="MFC4362737.1"/>
    <property type="molecule type" value="Genomic_DNA"/>
</dbReference>
<evidence type="ECO:0000313" key="4">
    <source>
        <dbReference type="Proteomes" id="UP001595840"/>
    </source>
</evidence>
<proteinExistence type="predicted"/>